<dbReference type="EMBL" id="CAJHNH020002487">
    <property type="protein sequence ID" value="CAG5126880.1"/>
    <property type="molecule type" value="Genomic_DNA"/>
</dbReference>
<dbReference type="PANTHER" id="PTHR24381">
    <property type="entry name" value="ZINC FINGER PROTEIN"/>
    <property type="match status" value="1"/>
</dbReference>
<dbReference type="FunFam" id="3.30.160.60:FF:000624">
    <property type="entry name" value="zinc finger protein 697"/>
    <property type="match status" value="1"/>
</dbReference>
<dbReference type="InterPro" id="IPR036236">
    <property type="entry name" value="Znf_C2H2_sf"/>
</dbReference>
<feature type="region of interest" description="Disordered" evidence="8">
    <location>
        <begin position="818"/>
        <end position="841"/>
    </location>
</feature>
<evidence type="ECO:0000256" key="7">
    <source>
        <dbReference type="PROSITE-ProRule" id="PRU00042"/>
    </source>
</evidence>
<feature type="compositionally biased region" description="Basic and acidic residues" evidence="8">
    <location>
        <begin position="249"/>
        <end position="259"/>
    </location>
</feature>
<dbReference type="FunFam" id="3.30.160.60:FF:000072">
    <property type="entry name" value="zinc finger protein 143 isoform X1"/>
    <property type="match status" value="1"/>
</dbReference>
<dbReference type="SUPFAM" id="SSF57667">
    <property type="entry name" value="beta-beta-alpha zinc fingers"/>
    <property type="match status" value="4"/>
</dbReference>
<dbReference type="FunFam" id="3.30.160.60:FF:000446">
    <property type="entry name" value="Zinc finger protein"/>
    <property type="match status" value="1"/>
</dbReference>
<feature type="domain" description="C2H2-type" evidence="9">
    <location>
        <begin position="579"/>
        <end position="606"/>
    </location>
</feature>
<feature type="domain" description="C2H2-type" evidence="9">
    <location>
        <begin position="522"/>
        <end position="549"/>
    </location>
</feature>
<keyword evidence="11" id="KW-1185">Reference proteome</keyword>
<dbReference type="PROSITE" id="PS50157">
    <property type="entry name" value="ZINC_FINGER_C2H2_2"/>
    <property type="match status" value="8"/>
</dbReference>
<keyword evidence="5" id="KW-0862">Zinc</keyword>
<keyword evidence="2" id="KW-0479">Metal-binding</keyword>
<keyword evidence="6" id="KW-0539">Nucleus</keyword>
<dbReference type="SMART" id="SM00355">
    <property type="entry name" value="ZnF_C2H2"/>
    <property type="match status" value="12"/>
</dbReference>
<dbReference type="PANTHER" id="PTHR24381:SF393">
    <property type="entry name" value="CHROMATIN-LINKED ADAPTOR FOR MSL PROTEINS, ISOFORM B"/>
    <property type="match status" value="1"/>
</dbReference>
<dbReference type="GO" id="GO:0008270">
    <property type="term" value="F:zinc ion binding"/>
    <property type="evidence" value="ECO:0007669"/>
    <property type="project" value="UniProtKB-KW"/>
</dbReference>
<evidence type="ECO:0000256" key="4">
    <source>
        <dbReference type="ARBA" id="ARBA00022771"/>
    </source>
</evidence>
<feature type="domain" description="C2H2-type" evidence="9">
    <location>
        <begin position="1179"/>
        <end position="1207"/>
    </location>
</feature>
<dbReference type="PROSITE" id="PS00028">
    <property type="entry name" value="ZINC_FINGER_C2H2_1"/>
    <property type="match status" value="10"/>
</dbReference>
<proteinExistence type="predicted"/>
<comment type="caution">
    <text evidence="10">The sequence shown here is derived from an EMBL/GenBank/DDBJ whole genome shotgun (WGS) entry which is preliminary data.</text>
</comment>
<sequence length="1234" mass="140975">MTDFVAEVRPRSDCIPKFVPTHPGNDFVAEIRPRNTNIPQLRYADRLCQSLDYTDQDLENILSNRHFSREGFTRLLEGSILKLIETLFTGRPITQVEGRLCISLASHESPITVNLQHTFQTPNQANDHSFPTQCLESRMNVKVKQGDLSCPGNDFLTIPENEPINTEVPLLPPSSLNDKSFAGDSAFDDCRMYPLYLISDSNDRSYFPLESTRDGERCSPSPSVDPPCKASFMKEIEVTTVTESSQLETRLEGCLRHESDDDESGYTSNEKEDCDSNSEHSDSPSDYKHCSLFNDYYCSGFDGKSTVYSSDERETLVGSPRESSHDSPGDGGDEMDNDDDDADECMDFEMPLVIDERPVCNMKDSCSDQMCKIKGSICKERAESYETDHGQCSPRVLCGRMKQKMGFCHERMGDYLTDETEDFDSVESSDITDTDVPVDLSSDWRRALDATTAIRHPQSLVGKQSEAFRNKRFSQSMTDTEALSGPAQADRGVYGCTVCSRTFTAKNNLKRHIRIHTGQRPYQCLQCSQSFARRDDLKGHMLRHDYNKPFRCSLCKKGYTDRACVKNHMAKEHRSRLMHVCPQCGESYDQEEAFTAHKKTHPELQQFSCSTCSFIGNNNLMTLKHSLLHSHKLFSCKPCNAYFADPFDYTNHVRKHKKSDSFSQYVCCFCDIALSTYEQYVRHEYSHAQGKIHACKICKKQFKNKFLLQEHALTHEMPQAASAHSEQIPTKTVEIEKPNSIFLQPKEIIAPNISNSSLESRFTDDYSSTYYDPPPLPSHLPRTDKEESNKNEALLLDLRIKKASNATFSANDLKQNQYASNSCPRKTGLTERNFPRNGVVSSESSYLGQEMEVSEAYQMRKLVCKERSRENIFPQGNNISREKTDYIKHHSQDRHVPESPFDGANSHQIDYWQQRNICPTRPKSAEKIHLISNAQSASFDRRPFQRTVSQDCTHKSPLRFSPYTREKVADLAAKFIAARGTKLFEDRAPLKAALATYENRKLIAASRDITEAKREASTSTDLRHRSEPKEECVFKQNLFSNSPSAIRNCLTTPDTDDITREDSNPEMALMYHAPIVVKSEVVMQQDPEFEAAEHGTFPNTFVGNGDAHTIGSCLIERNHYQMTTHSCEDCKQEFRSFTELEHHSVEMHKRYLCEHCRKSFTARPNRDRHVRYHTGERPYRCDLCEQAFFRGDDLKYHRTTRHPTAQPYTCGQCSASFSWGRDLDRHIRHSKCKS</sequence>
<feature type="domain" description="C2H2-type" evidence="9">
    <location>
        <begin position="1125"/>
        <end position="1148"/>
    </location>
</feature>
<dbReference type="GO" id="GO:0005634">
    <property type="term" value="C:nucleus"/>
    <property type="evidence" value="ECO:0007669"/>
    <property type="project" value="UniProtKB-SubCell"/>
</dbReference>
<name>A0A8S3ZGS1_9EUPU</name>
<feature type="region of interest" description="Disordered" evidence="8">
    <location>
        <begin position="309"/>
        <end position="343"/>
    </location>
</feature>
<feature type="domain" description="C2H2-type" evidence="9">
    <location>
        <begin position="634"/>
        <end position="661"/>
    </location>
</feature>
<protein>
    <recommendedName>
        <fullName evidence="9">C2H2-type domain-containing protein</fullName>
    </recommendedName>
</protein>
<gene>
    <name evidence="10" type="ORF">CUNI_LOCUS12438</name>
</gene>
<evidence type="ECO:0000256" key="1">
    <source>
        <dbReference type="ARBA" id="ARBA00004123"/>
    </source>
</evidence>
<evidence type="ECO:0000256" key="6">
    <source>
        <dbReference type="ARBA" id="ARBA00023242"/>
    </source>
</evidence>
<feature type="domain" description="C2H2-type" evidence="9">
    <location>
        <begin position="693"/>
        <end position="720"/>
    </location>
</feature>
<dbReference type="Gene3D" id="3.30.160.60">
    <property type="entry name" value="Classic Zinc Finger"/>
    <property type="match status" value="6"/>
</dbReference>
<evidence type="ECO:0000256" key="2">
    <source>
        <dbReference type="ARBA" id="ARBA00022723"/>
    </source>
</evidence>
<evidence type="ECO:0000256" key="3">
    <source>
        <dbReference type="ARBA" id="ARBA00022737"/>
    </source>
</evidence>
<accession>A0A8S3ZGS1</accession>
<dbReference type="GO" id="GO:0000977">
    <property type="term" value="F:RNA polymerase II transcription regulatory region sequence-specific DNA binding"/>
    <property type="evidence" value="ECO:0007669"/>
    <property type="project" value="TreeGrafter"/>
</dbReference>
<evidence type="ECO:0000259" key="9">
    <source>
        <dbReference type="PROSITE" id="PS50157"/>
    </source>
</evidence>
<feature type="domain" description="C2H2-type" evidence="9">
    <location>
        <begin position="494"/>
        <end position="521"/>
    </location>
</feature>
<dbReference type="Proteomes" id="UP000678393">
    <property type="component" value="Unassembled WGS sequence"/>
</dbReference>
<dbReference type="OrthoDB" id="654211at2759"/>
<organism evidence="10 11">
    <name type="scientific">Candidula unifasciata</name>
    <dbReference type="NCBI Taxonomy" id="100452"/>
    <lineage>
        <taxon>Eukaryota</taxon>
        <taxon>Metazoa</taxon>
        <taxon>Spiralia</taxon>
        <taxon>Lophotrochozoa</taxon>
        <taxon>Mollusca</taxon>
        <taxon>Gastropoda</taxon>
        <taxon>Heterobranchia</taxon>
        <taxon>Euthyneura</taxon>
        <taxon>Panpulmonata</taxon>
        <taxon>Eupulmonata</taxon>
        <taxon>Stylommatophora</taxon>
        <taxon>Helicina</taxon>
        <taxon>Helicoidea</taxon>
        <taxon>Geomitridae</taxon>
        <taxon>Candidula</taxon>
    </lineage>
</organism>
<dbReference type="GO" id="GO:0000981">
    <property type="term" value="F:DNA-binding transcription factor activity, RNA polymerase II-specific"/>
    <property type="evidence" value="ECO:0007669"/>
    <property type="project" value="TreeGrafter"/>
</dbReference>
<dbReference type="Pfam" id="PF00096">
    <property type="entry name" value="zf-C2H2"/>
    <property type="match status" value="3"/>
</dbReference>
<feature type="region of interest" description="Disordered" evidence="8">
    <location>
        <begin position="241"/>
        <end position="284"/>
    </location>
</feature>
<keyword evidence="4 7" id="KW-0863">Zinc-finger</keyword>
<dbReference type="InterPro" id="IPR013087">
    <property type="entry name" value="Znf_C2H2_type"/>
</dbReference>
<evidence type="ECO:0000313" key="10">
    <source>
        <dbReference type="EMBL" id="CAG5126880.1"/>
    </source>
</evidence>
<dbReference type="AlphaFoldDB" id="A0A8S3ZGS1"/>
<feature type="region of interest" description="Disordered" evidence="8">
    <location>
        <begin position="768"/>
        <end position="789"/>
    </location>
</feature>
<evidence type="ECO:0000256" key="8">
    <source>
        <dbReference type="SAM" id="MobiDB-lite"/>
    </source>
</evidence>
<evidence type="ECO:0000313" key="11">
    <source>
        <dbReference type="Proteomes" id="UP000678393"/>
    </source>
</evidence>
<feature type="compositionally biased region" description="Acidic residues" evidence="8">
    <location>
        <begin position="331"/>
        <end position="343"/>
    </location>
</feature>
<keyword evidence="3" id="KW-0677">Repeat</keyword>
<evidence type="ECO:0000256" key="5">
    <source>
        <dbReference type="ARBA" id="ARBA00022833"/>
    </source>
</evidence>
<reference evidence="10" key="1">
    <citation type="submission" date="2021-04" db="EMBL/GenBank/DDBJ databases">
        <authorList>
            <consortium name="Molecular Ecology Group"/>
        </authorList>
    </citation>
    <scope>NUCLEOTIDE SEQUENCE</scope>
</reference>
<feature type="domain" description="C2H2-type" evidence="9">
    <location>
        <begin position="1151"/>
        <end position="1178"/>
    </location>
</feature>
<comment type="subcellular location">
    <subcellularLocation>
        <location evidence="1">Nucleus</location>
    </subcellularLocation>
</comment>